<dbReference type="Gene3D" id="3.40.718.10">
    <property type="entry name" value="Isopropylmalate Dehydrogenase"/>
    <property type="match status" value="1"/>
</dbReference>
<keyword evidence="4 9" id="KW-0479">Metal-binding</keyword>
<organism evidence="11 12">
    <name type="scientific">Saccharopolyspora halophila</name>
    <dbReference type="NCBI Taxonomy" id="405551"/>
    <lineage>
        <taxon>Bacteria</taxon>
        <taxon>Bacillati</taxon>
        <taxon>Actinomycetota</taxon>
        <taxon>Actinomycetes</taxon>
        <taxon>Pseudonocardiales</taxon>
        <taxon>Pseudonocardiaceae</taxon>
        <taxon>Saccharopolyspora</taxon>
    </lineage>
</organism>
<comment type="cofactor">
    <cofactor evidence="1">
        <name>Mn(2+)</name>
        <dbReference type="ChEBI" id="CHEBI:29035"/>
    </cofactor>
</comment>
<name>A0ABN3FJJ6_9PSEU</name>
<keyword evidence="8 9" id="KW-0464">Manganese</keyword>
<feature type="domain" description="Isopropylmalate dehydrogenase-like" evidence="10">
    <location>
        <begin position="9"/>
        <end position="395"/>
    </location>
</feature>
<evidence type="ECO:0000256" key="8">
    <source>
        <dbReference type="ARBA" id="ARBA00023211"/>
    </source>
</evidence>
<dbReference type="EC" id="1.1.1.42" evidence="9"/>
<dbReference type="InterPro" id="IPR019818">
    <property type="entry name" value="IsoCit/isopropylmalate_DH_CS"/>
</dbReference>
<evidence type="ECO:0000256" key="2">
    <source>
        <dbReference type="ARBA" id="ARBA00007769"/>
    </source>
</evidence>
<evidence type="ECO:0000256" key="5">
    <source>
        <dbReference type="ARBA" id="ARBA00022842"/>
    </source>
</evidence>
<comment type="similarity">
    <text evidence="2 9">Belongs to the isocitrate and isopropylmalate dehydrogenases family.</text>
</comment>
<dbReference type="PANTHER" id="PTHR11822:SF21">
    <property type="entry name" value="ISOCITRATE DEHYDROGENASE [NADP], MITOCHONDRIAL"/>
    <property type="match status" value="1"/>
</dbReference>
<evidence type="ECO:0000256" key="7">
    <source>
        <dbReference type="ARBA" id="ARBA00023002"/>
    </source>
</evidence>
<dbReference type="PIRSF" id="PIRSF000108">
    <property type="entry name" value="IDH_NADP"/>
    <property type="match status" value="1"/>
</dbReference>
<dbReference type="Proteomes" id="UP001501218">
    <property type="component" value="Unassembled WGS sequence"/>
</dbReference>
<dbReference type="Pfam" id="PF00180">
    <property type="entry name" value="Iso_dh"/>
    <property type="match status" value="1"/>
</dbReference>
<keyword evidence="6 9" id="KW-0521">NADP</keyword>
<evidence type="ECO:0000256" key="9">
    <source>
        <dbReference type="PIRNR" id="PIRNR000108"/>
    </source>
</evidence>
<protein>
    <recommendedName>
        <fullName evidence="9">Isocitrate dehydrogenase [NADP]</fullName>
        <ecNumber evidence="9">1.1.1.42</ecNumber>
    </recommendedName>
</protein>
<evidence type="ECO:0000256" key="3">
    <source>
        <dbReference type="ARBA" id="ARBA00022532"/>
    </source>
</evidence>
<evidence type="ECO:0000313" key="11">
    <source>
        <dbReference type="EMBL" id="GAA2331314.1"/>
    </source>
</evidence>
<evidence type="ECO:0000313" key="12">
    <source>
        <dbReference type="Proteomes" id="UP001501218"/>
    </source>
</evidence>
<keyword evidence="5 9" id="KW-0460">Magnesium</keyword>
<dbReference type="NCBIfam" id="TIGR00127">
    <property type="entry name" value="nadp_idh_euk"/>
    <property type="match status" value="1"/>
</dbReference>
<dbReference type="RefSeq" id="WP_344125613.1">
    <property type="nucleotide sequence ID" value="NZ_BAAARA010000001.1"/>
</dbReference>
<reference evidence="11 12" key="1">
    <citation type="journal article" date="2019" name="Int. J. Syst. Evol. Microbiol.">
        <title>The Global Catalogue of Microorganisms (GCM) 10K type strain sequencing project: providing services to taxonomists for standard genome sequencing and annotation.</title>
        <authorList>
            <consortium name="The Broad Institute Genomics Platform"/>
            <consortium name="The Broad Institute Genome Sequencing Center for Infectious Disease"/>
            <person name="Wu L."/>
            <person name="Ma J."/>
        </authorList>
    </citation>
    <scope>NUCLEOTIDE SEQUENCE [LARGE SCALE GENOMIC DNA]</scope>
    <source>
        <strain evidence="11 12">JCM 16221</strain>
    </source>
</reference>
<evidence type="ECO:0000256" key="4">
    <source>
        <dbReference type="ARBA" id="ARBA00022723"/>
    </source>
</evidence>
<accession>A0ABN3FJJ6</accession>
<dbReference type="PROSITE" id="PS00470">
    <property type="entry name" value="IDH_IMDH"/>
    <property type="match status" value="1"/>
</dbReference>
<evidence type="ECO:0000256" key="6">
    <source>
        <dbReference type="ARBA" id="ARBA00022857"/>
    </source>
</evidence>
<sequence>MSKIKVQGTVAELDGDEMTRIIWSFIKDKLIHPYLDINLDYYDLGVEHRDATDDQVTVDAANAIAKHGVGVKCATITPDEARVDEFGLKKMWRSPNGTIRNILGGVIFREPIVISNIPRYVPTWNQPIIIGRHAHGDQYKASDFKVPGPGTVTITYTPEDGSQPIEMEVAKFGEDGGVAMAMYNFRKSIEEFAHASFRYGLDRGFPVYMSTKNTILKSYDGMFKDVFEEIYENEYKEQFEAKGLTYEHRLIDDMVATALKWEGGYVWACKNYDGDVQSDTVAQGFGSLGLMTSVLMTANGTVEAEAAHGTVTRHYRQHQQGKPTSTNPIASIFAWTRGLAARGRMDSTPEVSGFAETLEKVVIETVESGKMTKDLALLVGGDQGFQTTEEFLASLDENLQKKMAER</sequence>
<proteinExistence type="inferred from homology"/>
<evidence type="ECO:0000259" key="10">
    <source>
        <dbReference type="SMART" id="SM01329"/>
    </source>
</evidence>
<dbReference type="NCBIfam" id="NF006156">
    <property type="entry name" value="PRK08299.1"/>
    <property type="match status" value="1"/>
</dbReference>
<keyword evidence="3 9" id="KW-0816">Tricarboxylic acid cycle</keyword>
<dbReference type="InterPro" id="IPR024084">
    <property type="entry name" value="IsoPropMal-DH-like_dom"/>
</dbReference>
<dbReference type="EMBL" id="BAAARA010000001">
    <property type="protein sequence ID" value="GAA2331314.1"/>
    <property type="molecule type" value="Genomic_DNA"/>
</dbReference>
<comment type="catalytic activity">
    <reaction evidence="9">
        <text>D-threo-isocitrate + NADP(+) = 2-oxoglutarate + CO2 + NADPH</text>
        <dbReference type="Rhea" id="RHEA:19629"/>
        <dbReference type="ChEBI" id="CHEBI:15562"/>
        <dbReference type="ChEBI" id="CHEBI:16526"/>
        <dbReference type="ChEBI" id="CHEBI:16810"/>
        <dbReference type="ChEBI" id="CHEBI:57783"/>
        <dbReference type="ChEBI" id="CHEBI:58349"/>
        <dbReference type="EC" id="1.1.1.42"/>
    </reaction>
</comment>
<dbReference type="InterPro" id="IPR004790">
    <property type="entry name" value="Isocitrate_DH_NADP"/>
</dbReference>
<dbReference type="PANTHER" id="PTHR11822">
    <property type="entry name" value="NADP-SPECIFIC ISOCITRATE DEHYDROGENASE"/>
    <property type="match status" value="1"/>
</dbReference>
<dbReference type="SUPFAM" id="SSF53659">
    <property type="entry name" value="Isocitrate/Isopropylmalate dehydrogenase-like"/>
    <property type="match status" value="1"/>
</dbReference>
<keyword evidence="12" id="KW-1185">Reference proteome</keyword>
<comment type="caution">
    <text evidence="11">The sequence shown here is derived from an EMBL/GenBank/DDBJ whole genome shotgun (WGS) entry which is preliminary data.</text>
</comment>
<evidence type="ECO:0000256" key="1">
    <source>
        <dbReference type="ARBA" id="ARBA00001936"/>
    </source>
</evidence>
<gene>
    <name evidence="11" type="ORF">GCM10009854_02970</name>
</gene>
<keyword evidence="7 9" id="KW-0560">Oxidoreductase</keyword>
<dbReference type="SMART" id="SM01329">
    <property type="entry name" value="Iso_dh"/>
    <property type="match status" value="1"/>
</dbReference>
<comment type="cofactor">
    <cofactor evidence="9">
        <name>Mg(2+)</name>
        <dbReference type="ChEBI" id="CHEBI:18420"/>
    </cofactor>
    <cofactor evidence="9">
        <name>Mn(2+)</name>
        <dbReference type="ChEBI" id="CHEBI:29035"/>
    </cofactor>
    <text evidence="9">Binds 1 Mg(2+) or Mn(2+) ion per subunit.</text>
</comment>